<dbReference type="OrthoDB" id="9800501at2"/>
<keyword evidence="4" id="KW-1185">Reference proteome</keyword>
<dbReference type="SUPFAM" id="SSF89392">
    <property type="entry name" value="Prokaryotic lipoproteins and lipoprotein localization factors"/>
    <property type="match status" value="1"/>
</dbReference>
<dbReference type="Proteomes" id="UP000033202">
    <property type="component" value="Unassembled WGS sequence"/>
</dbReference>
<keyword evidence="1 2" id="KW-0732">Signal</keyword>
<dbReference type="RefSeq" id="WP_046348920.1">
    <property type="nucleotide sequence ID" value="NZ_BBWU01000043.1"/>
</dbReference>
<keyword evidence="3" id="KW-0449">Lipoprotein</keyword>
<accession>A0A0E9MRD5</accession>
<dbReference type="InterPro" id="IPR004564">
    <property type="entry name" value="OM_lipoprot_carrier_LolA-like"/>
</dbReference>
<feature type="signal peptide" evidence="2">
    <location>
        <begin position="1"/>
        <end position="21"/>
    </location>
</feature>
<evidence type="ECO:0000313" key="3">
    <source>
        <dbReference type="EMBL" id="GAO40109.1"/>
    </source>
</evidence>
<evidence type="ECO:0000256" key="2">
    <source>
        <dbReference type="SAM" id="SignalP"/>
    </source>
</evidence>
<evidence type="ECO:0000313" key="4">
    <source>
        <dbReference type="Proteomes" id="UP000033202"/>
    </source>
</evidence>
<sequence length="203" mass="22268">MTLRPAFAVLISIAAAAPAIAQPSMIRRVQEHLRGVHTLTADFVQTDRKGKSVTGKVFLKQPGKIRFQYEPGVPILVVGDGRVLNFIDYQVHQVSKYPIGGSPLDILLDPKRDLSRIAKVVPSASPDVITILARDPRRPQFGSITLAFTQDSAAPGGLMLEGWVALDAQNNRTTVRLSNQKLNIPVAETVFEWDDPRPAKKRG</sequence>
<dbReference type="PANTHER" id="PTHR35869:SF1">
    <property type="entry name" value="OUTER-MEMBRANE LIPOPROTEIN CARRIER PROTEIN"/>
    <property type="match status" value="1"/>
</dbReference>
<dbReference type="CDD" id="cd16325">
    <property type="entry name" value="LolA"/>
    <property type="match status" value="1"/>
</dbReference>
<dbReference type="Pfam" id="PF03548">
    <property type="entry name" value="LolA"/>
    <property type="match status" value="1"/>
</dbReference>
<dbReference type="STRING" id="1219043.SCH01S_43_00100"/>
<organism evidence="3 4">
    <name type="scientific">Sphingomonas changbaiensis NBRC 104936</name>
    <dbReference type="NCBI Taxonomy" id="1219043"/>
    <lineage>
        <taxon>Bacteria</taxon>
        <taxon>Pseudomonadati</taxon>
        <taxon>Pseudomonadota</taxon>
        <taxon>Alphaproteobacteria</taxon>
        <taxon>Sphingomonadales</taxon>
        <taxon>Sphingomonadaceae</taxon>
        <taxon>Sphingomonas</taxon>
    </lineage>
</organism>
<comment type="caution">
    <text evidence="3">The sequence shown here is derived from an EMBL/GenBank/DDBJ whole genome shotgun (WGS) entry which is preliminary data.</text>
</comment>
<dbReference type="PANTHER" id="PTHR35869">
    <property type="entry name" value="OUTER-MEMBRANE LIPOPROTEIN CARRIER PROTEIN"/>
    <property type="match status" value="1"/>
</dbReference>
<name>A0A0E9MRD5_9SPHN</name>
<dbReference type="InterPro" id="IPR029046">
    <property type="entry name" value="LolA/LolB/LppX"/>
</dbReference>
<dbReference type="EMBL" id="BBWU01000043">
    <property type="protein sequence ID" value="GAO40109.1"/>
    <property type="molecule type" value="Genomic_DNA"/>
</dbReference>
<evidence type="ECO:0000256" key="1">
    <source>
        <dbReference type="ARBA" id="ARBA00022729"/>
    </source>
</evidence>
<gene>
    <name evidence="3" type="ORF">SCH01S_43_00100</name>
</gene>
<protein>
    <submittedName>
        <fullName evidence="3">Putative outer membrane lipoprotein carrier protein LolA</fullName>
    </submittedName>
</protein>
<feature type="chain" id="PRO_5002429580" evidence="2">
    <location>
        <begin position="22"/>
        <end position="203"/>
    </location>
</feature>
<proteinExistence type="predicted"/>
<dbReference type="Gene3D" id="2.50.20.10">
    <property type="entry name" value="Lipoprotein localisation LolA/LolB/LppX"/>
    <property type="match status" value="1"/>
</dbReference>
<dbReference type="AlphaFoldDB" id="A0A0E9MRD5"/>
<reference evidence="3 4" key="1">
    <citation type="submission" date="2015-04" db="EMBL/GenBank/DDBJ databases">
        <title>Whole genome shotgun sequence of Sphingomonas changbaiensis NBRC 104936.</title>
        <authorList>
            <person name="Katano-Makiyama Y."/>
            <person name="Hosoyama A."/>
            <person name="Hashimoto M."/>
            <person name="Noguchi M."/>
            <person name="Tsuchikane K."/>
            <person name="Ohji S."/>
            <person name="Yamazoe A."/>
            <person name="Ichikawa N."/>
            <person name="Kimura A."/>
            <person name="Fujita N."/>
        </authorList>
    </citation>
    <scope>NUCLEOTIDE SEQUENCE [LARGE SCALE GENOMIC DNA]</scope>
    <source>
        <strain evidence="3 4">NBRC 104936</strain>
    </source>
</reference>